<evidence type="ECO:0000256" key="3">
    <source>
        <dbReference type="ARBA" id="ARBA00022679"/>
    </source>
</evidence>
<accession>A0A517M6I5</accession>
<dbReference type="Pfam" id="PF01790">
    <property type="entry name" value="LGT"/>
    <property type="match status" value="1"/>
</dbReference>
<dbReference type="EMBL" id="CP036261">
    <property type="protein sequence ID" value="QDS90467.1"/>
    <property type="molecule type" value="Genomic_DNA"/>
</dbReference>
<reference evidence="8 9" key="1">
    <citation type="submission" date="2019-02" db="EMBL/GenBank/DDBJ databases">
        <title>Deep-cultivation of Planctomycetes and their phenomic and genomic characterization uncovers novel biology.</title>
        <authorList>
            <person name="Wiegand S."/>
            <person name="Jogler M."/>
            <person name="Boedeker C."/>
            <person name="Pinto D."/>
            <person name="Vollmers J."/>
            <person name="Rivas-Marin E."/>
            <person name="Kohn T."/>
            <person name="Peeters S.H."/>
            <person name="Heuer A."/>
            <person name="Rast P."/>
            <person name="Oberbeckmann S."/>
            <person name="Bunk B."/>
            <person name="Jeske O."/>
            <person name="Meyerdierks A."/>
            <person name="Storesund J.E."/>
            <person name="Kallscheuer N."/>
            <person name="Luecker S."/>
            <person name="Lage O.M."/>
            <person name="Pohl T."/>
            <person name="Merkel B.J."/>
            <person name="Hornburger P."/>
            <person name="Mueller R.-W."/>
            <person name="Bruemmer F."/>
            <person name="Labrenz M."/>
            <person name="Spormann A.M."/>
            <person name="Op den Camp H."/>
            <person name="Overmann J."/>
            <person name="Amann R."/>
            <person name="Jetten M.S.M."/>
            <person name="Mascher T."/>
            <person name="Medema M.H."/>
            <person name="Devos D.P."/>
            <person name="Kaster A.-K."/>
            <person name="Ovreas L."/>
            <person name="Rohde M."/>
            <person name="Galperin M.Y."/>
            <person name="Jogler C."/>
        </authorList>
    </citation>
    <scope>NUCLEOTIDE SEQUENCE [LARGE SCALE GENOMIC DNA]</scope>
    <source>
        <strain evidence="8 9">EC9</strain>
    </source>
</reference>
<dbReference type="UniPathway" id="UPA00664"/>
<feature type="transmembrane region" description="Helical" evidence="7">
    <location>
        <begin position="337"/>
        <end position="356"/>
    </location>
</feature>
<feature type="transmembrane region" description="Helical" evidence="7">
    <location>
        <begin position="81"/>
        <end position="103"/>
    </location>
</feature>
<dbReference type="GO" id="GO:0008961">
    <property type="term" value="F:phosphatidylglycerol-prolipoprotein diacylglyceryl transferase activity"/>
    <property type="evidence" value="ECO:0007669"/>
    <property type="project" value="UniProtKB-UniRule"/>
</dbReference>
<comment type="function">
    <text evidence="7">Catalyzes the transfer of the diacylglyceryl group from phosphatidylglycerol to the sulfhydryl group of the N-terminal cysteine of a prolipoprotein, the first step in the formation of mature lipoproteins.</text>
</comment>
<evidence type="ECO:0000256" key="5">
    <source>
        <dbReference type="ARBA" id="ARBA00022989"/>
    </source>
</evidence>
<feature type="transmembrane region" description="Helical" evidence="7">
    <location>
        <begin position="363"/>
        <end position="380"/>
    </location>
</feature>
<gene>
    <name evidence="7 8" type="primary">lgt</name>
    <name evidence="8" type="ORF">EC9_46750</name>
</gene>
<protein>
    <recommendedName>
        <fullName evidence="7">Phosphatidylglycerol--prolipoprotein diacylglyceryl transferase</fullName>
        <ecNumber evidence="7">2.5.1.145</ecNumber>
    </recommendedName>
</protein>
<comment type="subcellular location">
    <subcellularLocation>
        <location evidence="7">Cell membrane</location>
        <topology evidence="7">Multi-pass membrane protein</topology>
    </subcellularLocation>
</comment>
<feature type="transmembrane region" description="Helical" evidence="7">
    <location>
        <begin position="157"/>
        <end position="179"/>
    </location>
</feature>
<evidence type="ECO:0000313" key="8">
    <source>
        <dbReference type="EMBL" id="QDS90467.1"/>
    </source>
</evidence>
<feature type="binding site" evidence="7">
    <location>
        <position position="205"/>
    </location>
    <ligand>
        <name>a 1,2-diacyl-sn-glycero-3-phospho-(1'-sn-glycerol)</name>
        <dbReference type="ChEBI" id="CHEBI:64716"/>
    </ligand>
</feature>
<keyword evidence="2 7" id="KW-1003">Cell membrane</keyword>
<feature type="transmembrane region" description="Helical" evidence="7">
    <location>
        <begin position="400"/>
        <end position="417"/>
    </location>
</feature>
<dbReference type="PANTHER" id="PTHR30589:SF0">
    <property type="entry name" value="PHOSPHATIDYLGLYCEROL--PROLIPOPROTEIN DIACYLGLYCERYL TRANSFERASE"/>
    <property type="match status" value="1"/>
</dbReference>
<organism evidence="8 9">
    <name type="scientific">Rosistilla ulvae</name>
    <dbReference type="NCBI Taxonomy" id="1930277"/>
    <lineage>
        <taxon>Bacteria</taxon>
        <taxon>Pseudomonadati</taxon>
        <taxon>Planctomycetota</taxon>
        <taxon>Planctomycetia</taxon>
        <taxon>Pirellulales</taxon>
        <taxon>Pirellulaceae</taxon>
        <taxon>Rosistilla</taxon>
    </lineage>
</organism>
<dbReference type="InterPro" id="IPR001640">
    <property type="entry name" value="Lgt"/>
</dbReference>
<keyword evidence="4 7" id="KW-0812">Transmembrane</keyword>
<keyword evidence="8" id="KW-0328">Glycosyltransferase</keyword>
<dbReference type="GO" id="GO:0005886">
    <property type="term" value="C:plasma membrane"/>
    <property type="evidence" value="ECO:0007669"/>
    <property type="project" value="UniProtKB-SubCell"/>
</dbReference>
<dbReference type="AlphaFoldDB" id="A0A517M6I5"/>
<evidence type="ECO:0000256" key="4">
    <source>
        <dbReference type="ARBA" id="ARBA00022692"/>
    </source>
</evidence>
<keyword evidence="5 7" id="KW-1133">Transmembrane helix</keyword>
<comment type="catalytic activity">
    <reaction evidence="7">
        <text>L-cysteinyl-[prolipoprotein] + a 1,2-diacyl-sn-glycero-3-phospho-(1'-sn-glycerol) = an S-1,2-diacyl-sn-glyceryl-L-cysteinyl-[prolipoprotein] + sn-glycerol 1-phosphate + H(+)</text>
        <dbReference type="Rhea" id="RHEA:56712"/>
        <dbReference type="Rhea" id="RHEA-COMP:14679"/>
        <dbReference type="Rhea" id="RHEA-COMP:14680"/>
        <dbReference type="ChEBI" id="CHEBI:15378"/>
        <dbReference type="ChEBI" id="CHEBI:29950"/>
        <dbReference type="ChEBI" id="CHEBI:57685"/>
        <dbReference type="ChEBI" id="CHEBI:64716"/>
        <dbReference type="ChEBI" id="CHEBI:140658"/>
        <dbReference type="EC" id="2.5.1.145"/>
    </reaction>
</comment>
<feature type="transmembrane region" description="Helical" evidence="7">
    <location>
        <begin position="186"/>
        <end position="204"/>
    </location>
</feature>
<feature type="transmembrane region" description="Helical" evidence="7">
    <location>
        <begin position="115"/>
        <end position="137"/>
    </location>
</feature>
<dbReference type="GO" id="GO:0042158">
    <property type="term" value="P:lipoprotein biosynthetic process"/>
    <property type="evidence" value="ECO:0007669"/>
    <property type="project" value="UniProtKB-UniRule"/>
</dbReference>
<evidence type="ECO:0000256" key="2">
    <source>
        <dbReference type="ARBA" id="ARBA00022475"/>
    </source>
</evidence>
<dbReference type="RefSeq" id="WP_145348276.1">
    <property type="nucleotide sequence ID" value="NZ_CP036261.1"/>
</dbReference>
<dbReference type="EC" id="2.5.1.145" evidence="7"/>
<feature type="transmembrane region" description="Helical" evidence="7">
    <location>
        <begin position="48"/>
        <end position="69"/>
    </location>
</feature>
<evidence type="ECO:0000313" key="9">
    <source>
        <dbReference type="Proteomes" id="UP000319557"/>
    </source>
</evidence>
<keyword evidence="8" id="KW-0449">Lipoprotein</keyword>
<name>A0A517M6I5_9BACT</name>
<dbReference type="OrthoDB" id="871140at2"/>
<dbReference type="PANTHER" id="PTHR30589">
    <property type="entry name" value="PROLIPOPROTEIN DIACYLGLYCERYL TRANSFERASE"/>
    <property type="match status" value="1"/>
</dbReference>
<keyword evidence="3 7" id="KW-0808">Transferase</keyword>
<evidence type="ECO:0000256" key="7">
    <source>
        <dbReference type="HAMAP-Rule" id="MF_01147"/>
    </source>
</evidence>
<keyword evidence="9" id="KW-1185">Reference proteome</keyword>
<keyword evidence="6 7" id="KW-0472">Membrane</keyword>
<feature type="transmembrane region" description="Helical" evidence="7">
    <location>
        <begin position="12"/>
        <end position="36"/>
    </location>
</feature>
<dbReference type="HAMAP" id="MF_01147">
    <property type="entry name" value="Lgt"/>
    <property type="match status" value="1"/>
</dbReference>
<proteinExistence type="inferred from homology"/>
<comment type="similarity">
    <text evidence="1 7">Belongs to the Lgt family.</text>
</comment>
<evidence type="ECO:0000256" key="1">
    <source>
        <dbReference type="ARBA" id="ARBA00007150"/>
    </source>
</evidence>
<evidence type="ECO:0000256" key="6">
    <source>
        <dbReference type="ARBA" id="ARBA00023136"/>
    </source>
</evidence>
<dbReference type="Proteomes" id="UP000319557">
    <property type="component" value="Chromosome"/>
</dbReference>
<sequence>MYRTLFFIPHEFAGIPLFGFGWLLGAIVLYAIAITIFSSRDPNRRSELFSTLGMCAIAAVVVAVVFPNVEIRNQAGEPMGMAIRGYGVMMLLGVSAAVGLAIVRARKYGLGSETIMAAAPWLFVLGILGARAFYVIEYRDRFEHESVLQMLRSIVDFTRGGIVVYGSLIGGFVGLVLFCRRHSLPFFRMADIIIPCVFIGLFFGRMGCVMNGCCYGGRCEPSAYSMQFPKGSPVYEDQARSGDLLGLVVDWGDSDKSDSARLGKIVEVVPASLAAEAGVEPGGEVRIQLERPAPEDTDLTLPIDDTSGLGIAMFVDGKTYRWKADQLPQRANSVAPAQLYSSVLGLAMAVMLMVISPWIRREGALMGIGFAGYAVVRFGLESIRSDEPGQFGTGLTISQWVSIFVFVGSIGLLIYLYRRPLKTADPATVTASP</sequence>
<comment type="pathway">
    <text evidence="7">Protein modification; lipoprotein biosynthesis (diacylglyceryl transfer).</text>
</comment>
<dbReference type="KEGG" id="ruv:EC9_46750"/>